<organism evidence="1 2">
    <name type="scientific">Methylorubrum extorquens (strain ATCC 14718 / DSM 1338 / JCM 2805 / NCIMB 9133 / AM1)</name>
    <name type="common">Methylobacterium extorquens</name>
    <dbReference type="NCBI Taxonomy" id="272630"/>
    <lineage>
        <taxon>Bacteria</taxon>
        <taxon>Pseudomonadati</taxon>
        <taxon>Pseudomonadota</taxon>
        <taxon>Alphaproteobacteria</taxon>
        <taxon>Hyphomicrobiales</taxon>
        <taxon>Methylobacteriaceae</taxon>
        <taxon>Methylorubrum</taxon>
    </lineage>
</organism>
<dbReference type="AlphaFoldDB" id="C5B649"/>
<evidence type="ECO:0000313" key="2">
    <source>
        <dbReference type="Proteomes" id="UP000009081"/>
    </source>
</evidence>
<geneLocation type="plasmid" evidence="1 2">
    <name>megaplasmid</name>
</geneLocation>
<dbReference type="OrthoDB" id="7987765at2"/>
<name>C5B649_METEA</name>
<dbReference type="EMBL" id="CP001511">
    <property type="protein sequence ID" value="ACS43931.1"/>
    <property type="molecule type" value="Genomic_DNA"/>
</dbReference>
<accession>C5B649</accession>
<proteinExistence type="predicted"/>
<dbReference type="RefSeq" id="WP_012754298.1">
    <property type="nucleotide sequence ID" value="NC_012811.1"/>
</dbReference>
<dbReference type="HOGENOM" id="CLU_899567_0_0_5"/>
<dbReference type="Proteomes" id="UP000009081">
    <property type="component" value="Plasmid megaplasmid"/>
</dbReference>
<keyword evidence="1" id="KW-0614">Plasmid</keyword>
<sequence length="303" mass="32744">MSGLSVKVDLADAVREAQAAFEAFAVDRFPRALQFGLTGVAIEAVNLFRRDIPNIWHAPNPATRDALRYVVDKDLLGKVAAVGEAKAEVFVQDLPSVWLKYSFGQGPQRREGGDVGIEAYFGDQSTIKVPVTANLQRTGLAMPGANGKVSGRDAKRVARLAAAGYSRNTAGATKGSGSWGVFEIKPGDTTRQHGFYTGPGIYARPPRVVAAVGRKRVARAIKAGRRTAPTTSFTRASGRSVTVPKVVNNDRPRQLFLSSSQGEYEPVATPSWEDAMERAGKTLADRLAGELADRLDHRARKRR</sequence>
<keyword evidence="2" id="KW-1185">Reference proteome</keyword>
<evidence type="ECO:0000313" key="1">
    <source>
        <dbReference type="EMBL" id="ACS43931.1"/>
    </source>
</evidence>
<reference evidence="1 2" key="1">
    <citation type="journal article" date="2009" name="PLoS ONE">
        <title>Methylobacterium genome sequences: a reference blueprint to investigate microbial metabolism of C1 compounds from natural and industrial sources.</title>
        <authorList>
            <person name="Vuilleumier S."/>
            <person name="Chistoserdova L."/>
            <person name="Lee M.-C."/>
            <person name="Bringel F."/>
            <person name="Lajus A."/>
            <person name="Zhou Y."/>
            <person name="Gourion B."/>
            <person name="Barbe V."/>
            <person name="Chang J."/>
            <person name="Cruveiller S."/>
            <person name="Dossat C."/>
            <person name="Gillett W."/>
            <person name="Gruffaz C."/>
            <person name="Haugen E."/>
            <person name="Hourcade E."/>
            <person name="Levy R."/>
            <person name="Mangenot S."/>
            <person name="Muller E."/>
            <person name="Nadalig T."/>
            <person name="Pagni M."/>
            <person name="Penny C."/>
            <person name="Peyraud R."/>
            <person name="Robinson D.G."/>
            <person name="Roche D."/>
            <person name="Rouy Z."/>
            <person name="Saenampechek C."/>
            <person name="Salvignol G."/>
            <person name="Vallenet D."/>
            <person name="Wu Z."/>
            <person name="Marx C.J."/>
            <person name="Vorholt J.A."/>
            <person name="Olson M.V."/>
            <person name="Kaul R."/>
            <person name="Weissenbach J."/>
            <person name="Medigue C."/>
            <person name="Lidstrom M.E."/>
        </authorList>
    </citation>
    <scope>NUCLEOTIDE SEQUENCE [LARGE SCALE GENOMIC DNA]</scope>
    <source>
        <strain evidence="2">ATCC 14718 / DSM 1338 / JCM 2805 / NCIMB 9133 / AM1</strain>
    </source>
</reference>
<protein>
    <submittedName>
        <fullName evidence="1">Uncharacterized protein</fullName>
    </submittedName>
</protein>
<gene>
    <name evidence="1" type="ordered locus">MexAM1_META2p1163</name>
</gene>
<dbReference type="KEGG" id="mea:Mex_2p1163"/>